<dbReference type="Gene3D" id="1.20.1280.50">
    <property type="match status" value="1"/>
</dbReference>
<gene>
    <name evidence="2" type="ORF">Tco_0821310</name>
</gene>
<dbReference type="InterPro" id="IPR045865">
    <property type="entry name" value="ACT-like_dom_sf"/>
</dbReference>
<evidence type="ECO:0000313" key="3">
    <source>
        <dbReference type="Proteomes" id="UP001151760"/>
    </source>
</evidence>
<reference evidence="2" key="1">
    <citation type="journal article" date="2022" name="Int. J. Mol. Sci.">
        <title>Draft Genome of Tanacetum Coccineum: Genomic Comparison of Closely Related Tanacetum-Family Plants.</title>
        <authorList>
            <person name="Yamashiro T."/>
            <person name="Shiraishi A."/>
            <person name="Nakayama K."/>
            <person name="Satake H."/>
        </authorList>
    </citation>
    <scope>NUCLEOTIDE SEQUENCE</scope>
</reference>
<dbReference type="PANTHER" id="PTHR13318">
    <property type="entry name" value="PARTNER OF PAIRED, ISOFORM B-RELATED"/>
    <property type="match status" value="1"/>
</dbReference>
<dbReference type="InterPro" id="IPR041567">
    <property type="entry name" value="COI1_F-box"/>
</dbReference>
<dbReference type="InterPro" id="IPR006553">
    <property type="entry name" value="Leu-rich_rpt_Cys-con_subtyp"/>
</dbReference>
<dbReference type="EMBL" id="BQNB010012172">
    <property type="protein sequence ID" value="GJT00141.1"/>
    <property type="molecule type" value="Genomic_DNA"/>
</dbReference>
<reference evidence="2" key="2">
    <citation type="submission" date="2022-01" db="EMBL/GenBank/DDBJ databases">
        <authorList>
            <person name="Yamashiro T."/>
            <person name="Shiraishi A."/>
            <person name="Satake H."/>
            <person name="Nakayama K."/>
        </authorList>
    </citation>
    <scope>NUCLEOTIDE SEQUENCE</scope>
</reference>
<protein>
    <submittedName>
        <fullName evidence="2">Leucine-rich repeat, cysteine-containing subtype protein</fullName>
    </submittedName>
</protein>
<dbReference type="SUPFAM" id="SSF52047">
    <property type="entry name" value="RNI-like"/>
    <property type="match status" value="1"/>
</dbReference>
<evidence type="ECO:0000313" key="2">
    <source>
        <dbReference type="EMBL" id="GJT00141.1"/>
    </source>
</evidence>
<comment type="caution">
    <text evidence="2">The sequence shown here is derived from an EMBL/GenBank/DDBJ whole genome shotgun (WGS) entry which is preliminary data.</text>
</comment>
<accession>A0ABQ5ABW3</accession>
<proteinExistence type="predicted"/>
<dbReference type="Gene3D" id="3.80.10.10">
    <property type="entry name" value="Ribonuclease Inhibitor"/>
    <property type="match status" value="1"/>
</dbReference>
<sequence length="711" mass="79890">MPYIQDNDDLNSVSLVSRKFFGIDSKTRKHLTVYVHYLPDPKRLSRRFPNLESLKLKCLSCGFPSRVITPWIQEICVKFARLNSLCIRNMIVSPSDLKHLAKTRGANLRSLDICGCIMFSEDGLIDIARYCIDLRSLRLQKNYMENDDMPIGNYIEYDTMPNGKWLHELALCNTVMESLDFHYPFDTYDMKDVTRLAKKCSKSLVSLNISPRSLSDFKEVFKHAKKLDHFGDGIIDEDWDYSGFKFPPNIRGLGIQYLREASFPFLLPYLNQLRELDLGYVDTKYYCQCFLFERCPNLEVLVTVDTCGDEGLQVISQFCKKLRKLTHNGRVTHTGLVALAQDCPNLDYLSVDLSDISIEALECVGTQLKNLRNLSIWMDKEDGITDLPLDKGVRAMLMGCSKLEKLDIYLCLGGLTDVGLGYIGKYGHNLRCLSLCYTGESDVGLLELLKGCPKLRKLKLSDCPFSEQAIATFAFNVNQSLRYVWLNYYGPDVLLITRPVVSTEASLDLFTAEPSLGLVLTELYVTLAEKLHSLAVQLVADGSGAKSVKITYTSSRATDDLETPLVRNLVAKGIRNEERLILDGSSEKPLEIIVQIAQVKSRSAIAVSEFGDIKLQGRVKDGVPHLTKVGAFEVDVRLDGHILLCRQVDETNTISSVISILSKENVNISSMSVDRAGPRKQVVMVIVSLLCNYDLVKILGEKRPNSVMGIV</sequence>
<feature type="domain" description="COI1 F-box" evidence="1">
    <location>
        <begin position="1"/>
        <end position="30"/>
    </location>
</feature>
<dbReference type="SMART" id="SM00367">
    <property type="entry name" value="LRR_CC"/>
    <property type="match status" value="6"/>
</dbReference>
<dbReference type="Proteomes" id="UP001151760">
    <property type="component" value="Unassembled WGS sequence"/>
</dbReference>
<keyword evidence="3" id="KW-1185">Reference proteome</keyword>
<dbReference type="PANTHER" id="PTHR13318:SF28">
    <property type="entry name" value="CORONATINE-INSENSITIVE PROTEIN HOMOLOG 2"/>
    <property type="match status" value="1"/>
</dbReference>
<dbReference type="SUPFAM" id="SSF55021">
    <property type="entry name" value="ACT-like"/>
    <property type="match status" value="1"/>
</dbReference>
<evidence type="ECO:0000259" key="1">
    <source>
        <dbReference type="Pfam" id="PF18511"/>
    </source>
</evidence>
<dbReference type="Gene3D" id="3.30.70.260">
    <property type="match status" value="1"/>
</dbReference>
<organism evidence="2 3">
    <name type="scientific">Tanacetum coccineum</name>
    <dbReference type="NCBI Taxonomy" id="301880"/>
    <lineage>
        <taxon>Eukaryota</taxon>
        <taxon>Viridiplantae</taxon>
        <taxon>Streptophyta</taxon>
        <taxon>Embryophyta</taxon>
        <taxon>Tracheophyta</taxon>
        <taxon>Spermatophyta</taxon>
        <taxon>Magnoliopsida</taxon>
        <taxon>eudicotyledons</taxon>
        <taxon>Gunneridae</taxon>
        <taxon>Pentapetalae</taxon>
        <taxon>asterids</taxon>
        <taxon>campanulids</taxon>
        <taxon>Asterales</taxon>
        <taxon>Asteraceae</taxon>
        <taxon>Asteroideae</taxon>
        <taxon>Anthemideae</taxon>
        <taxon>Anthemidinae</taxon>
        <taxon>Tanacetum</taxon>
    </lineage>
</organism>
<dbReference type="InterPro" id="IPR032675">
    <property type="entry name" value="LRR_dom_sf"/>
</dbReference>
<dbReference type="Pfam" id="PF18511">
    <property type="entry name" value="F-box_5"/>
    <property type="match status" value="1"/>
</dbReference>
<name>A0ABQ5ABW3_9ASTR</name>